<evidence type="ECO:0000313" key="2">
    <source>
        <dbReference type="EMBL" id="TFA99089.1"/>
    </source>
</evidence>
<reference evidence="2 3" key="1">
    <citation type="submission" date="2018-01" db="EMBL/GenBank/DDBJ databases">
        <title>Genome characterization of the sugarcane-associated fungus Trichoderma ghanense CCMA-1212 and their application in lignocelulose bioconversion.</title>
        <authorList>
            <person name="Steindorff A.S."/>
            <person name="Mendes T.D."/>
            <person name="Vilela E.S.D."/>
            <person name="Rodrigues D.S."/>
            <person name="Formighieri E.F."/>
            <person name="Melo I.S."/>
            <person name="Favaro L.C.L."/>
        </authorList>
    </citation>
    <scope>NUCLEOTIDE SEQUENCE [LARGE SCALE GENOMIC DNA]</scope>
    <source>
        <strain evidence="2 3">CCMA-1212</strain>
    </source>
</reference>
<gene>
    <name evidence="2" type="ORF">CCMA1212_009240</name>
</gene>
<evidence type="ECO:0000256" key="1">
    <source>
        <dbReference type="SAM" id="MobiDB-lite"/>
    </source>
</evidence>
<accession>A0ABY2GT40</accession>
<dbReference type="Proteomes" id="UP001642720">
    <property type="component" value="Unassembled WGS sequence"/>
</dbReference>
<sequence length="157" mass="16588">MGSTHGWATGAATPKPNLVPASSACLKDPKVHRPASRSYSIGAASPPTCTTSTCLCLRCSSRPGLRDHRIEPARRAADPEAMHNRMTCACRTPVSPVSFHVAPHNPVTHQGNASWTAITALPRPQPSHAGAILGGPRCRAGQIKSHFAGDHGLHSRR</sequence>
<organism evidence="2 3">
    <name type="scientific">Trichoderma ghanense</name>
    <dbReference type="NCBI Taxonomy" id="65468"/>
    <lineage>
        <taxon>Eukaryota</taxon>
        <taxon>Fungi</taxon>
        <taxon>Dikarya</taxon>
        <taxon>Ascomycota</taxon>
        <taxon>Pezizomycotina</taxon>
        <taxon>Sordariomycetes</taxon>
        <taxon>Hypocreomycetidae</taxon>
        <taxon>Hypocreales</taxon>
        <taxon>Hypocreaceae</taxon>
        <taxon>Trichoderma</taxon>
    </lineage>
</organism>
<protein>
    <submittedName>
        <fullName evidence="2">Uncharacterized protein</fullName>
    </submittedName>
</protein>
<name>A0ABY2GT40_9HYPO</name>
<keyword evidence="3" id="KW-1185">Reference proteome</keyword>
<dbReference type="GeneID" id="300580780"/>
<feature type="region of interest" description="Disordered" evidence="1">
    <location>
        <begin position="1"/>
        <end position="20"/>
    </location>
</feature>
<dbReference type="EMBL" id="PPTA01000016">
    <property type="protein sequence ID" value="TFA99089.1"/>
    <property type="molecule type" value="Genomic_DNA"/>
</dbReference>
<dbReference type="RefSeq" id="XP_073555291.1">
    <property type="nucleotide sequence ID" value="XM_073706330.1"/>
</dbReference>
<proteinExistence type="predicted"/>
<comment type="caution">
    <text evidence="2">The sequence shown here is derived from an EMBL/GenBank/DDBJ whole genome shotgun (WGS) entry which is preliminary data.</text>
</comment>
<evidence type="ECO:0000313" key="3">
    <source>
        <dbReference type="Proteomes" id="UP001642720"/>
    </source>
</evidence>